<feature type="compositionally biased region" description="Basic and acidic residues" evidence="6">
    <location>
        <begin position="99"/>
        <end position="111"/>
    </location>
</feature>
<feature type="non-terminal residue" evidence="8">
    <location>
        <position position="111"/>
    </location>
</feature>
<evidence type="ECO:0000313" key="8">
    <source>
        <dbReference type="EMBL" id="KAL0170442.1"/>
    </source>
</evidence>
<keyword evidence="2" id="KW-0547">Nucleotide-binding</keyword>
<name>A0ABD0P9K4_CIRMR</name>
<evidence type="ECO:0000256" key="4">
    <source>
        <dbReference type="ARBA" id="ARBA00022917"/>
    </source>
</evidence>
<dbReference type="InterPro" id="IPR009068">
    <property type="entry name" value="uS15_NS1_RNA-bd_sf"/>
</dbReference>
<organism evidence="8 9">
    <name type="scientific">Cirrhinus mrigala</name>
    <name type="common">Mrigala</name>
    <dbReference type="NCBI Taxonomy" id="683832"/>
    <lineage>
        <taxon>Eukaryota</taxon>
        <taxon>Metazoa</taxon>
        <taxon>Chordata</taxon>
        <taxon>Craniata</taxon>
        <taxon>Vertebrata</taxon>
        <taxon>Euteleostomi</taxon>
        <taxon>Actinopterygii</taxon>
        <taxon>Neopterygii</taxon>
        <taxon>Teleostei</taxon>
        <taxon>Ostariophysi</taxon>
        <taxon>Cypriniformes</taxon>
        <taxon>Cyprinidae</taxon>
        <taxon>Labeoninae</taxon>
        <taxon>Labeonini</taxon>
        <taxon>Cirrhinus</taxon>
    </lineage>
</organism>
<accession>A0ABD0P9K4</accession>
<sequence length="111" mass="11971">LLLRAKPSRLLSPAQRQPHQETLPLYSPALQLKTDKAPKEQVDAAIKQLLALKSEFKQLTGQEYKPGMAPLTSAPTPAAGSPSPASSGCPYTRVTEQGEVVRKLKAEKAPK</sequence>
<evidence type="ECO:0000256" key="5">
    <source>
        <dbReference type="ARBA" id="ARBA00023146"/>
    </source>
</evidence>
<reference evidence="8 9" key="1">
    <citation type="submission" date="2024-05" db="EMBL/GenBank/DDBJ databases">
        <title>Genome sequencing and assembly of Indian major carp, Cirrhinus mrigala (Hamilton, 1822).</title>
        <authorList>
            <person name="Mohindra V."/>
            <person name="Chowdhury L.M."/>
            <person name="Lal K."/>
            <person name="Jena J.K."/>
        </authorList>
    </citation>
    <scope>NUCLEOTIDE SEQUENCE [LARGE SCALE GENOMIC DNA]</scope>
    <source>
        <strain evidence="8">CM1030</strain>
        <tissue evidence="8">Blood</tissue>
    </source>
</reference>
<dbReference type="GO" id="GO:0004812">
    <property type="term" value="F:aminoacyl-tRNA ligase activity"/>
    <property type="evidence" value="ECO:0007669"/>
    <property type="project" value="UniProtKB-KW"/>
</dbReference>
<evidence type="ECO:0000256" key="1">
    <source>
        <dbReference type="ARBA" id="ARBA00022598"/>
    </source>
</evidence>
<dbReference type="AlphaFoldDB" id="A0ABD0P9K4"/>
<dbReference type="PROSITE" id="PS51185">
    <property type="entry name" value="WHEP_TRS_2"/>
    <property type="match status" value="1"/>
</dbReference>
<keyword evidence="3" id="KW-0067">ATP-binding</keyword>
<evidence type="ECO:0000256" key="6">
    <source>
        <dbReference type="SAM" id="MobiDB-lite"/>
    </source>
</evidence>
<dbReference type="SMART" id="SM00991">
    <property type="entry name" value="WHEP-TRS"/>
    <property type="match status" value="1"/>
</dbReference>
<keyword evidence="9" id="KW-1185">Reference proteome</keyword>
<keyword evidence="5" id="KW-0030">Aminoacyl-tRNA synthetase</keyword>
<dbReference type="InterPro" id="IPR000738">
    <property type="entry name" value="WHEP-TRS_dom"/>
</dbReference>
<dbReference type="SUPFAM" id="SSF47060">
    <property type="entry name" value="S15/NS1 RNA-binding domain"/>
    <property type="match status" value="1"/>
</dbReference>
<keyword evidence="1" id="KW-0436">Ligase</keyword>
<gene>
    <name evidence="8" type="ORF">M9458_035038</name>
</gene>
<feature type="region of interest" description="Disordered" evidence="6">
    <location>
        <begin position="67"/>
        <end position="111"/>
    </location>
</feature>
<protein>
    <recommendedName>
        <fullName evidence="7">WHEP-TRS domain-containing protein</fullName>
    </recommendedName>
</protein>
<feature type="compositionally biased region" description="Low complexity" evidence="6">
    <location>
        <begin position="69"/>
        <end position="88"/>
    </location>
</feature>
<dbReference type="EMBL" id="JAMKFB020000017">
    <property type="protein sequence ID" value="KAL0170442.1"/>
    <property type="molecule type" value="Genomic_DNA"/>
</dbReference>
<keyword evidence="4" id="KW-0648">Protein biosynthesis</keyword>
<dbReference type="Gene3D" id="1.10.287.10">
    <property type="entry name" value="S15/NS1, RNA-binding"/>
    <property type="match status" value="2"/>
</dbReference>
<dbReference type="Proteomes" id="UP001529510">
    <property type="component" value="Unassembled WGS sequence"/>
</dbReference>
<comment type="caution">
    <text evidence="8">The sequence shown here is derived from an EMBL/GenBank/DDBJ whole genome shotgun (WGS) entry which is preliminary data.</text>
</comment>
<evidence type="ECO:0000259" key="7">
    <source>
        <dbReference type="PROSITE" id="PS51185"/>
    </source>
</evidence>
<feature type="non-terminal residue" evidence="8">
    <location>
        <position position="1"/>
    </location>
</feature>
<dbReference type="Pfam" id="PF00458">
    <property type="entry name" value="WHEP-TRS"/>
    <property type="match status" value="1"/>
</dbReference>
<feature type="region of interest" description="Disordered" evidence="6">
    <location>
        <begin position="1"/>
        <end position="24"/>
    </location>
</feature>
<evidence type="ECO:0000256" key="2">
    <source>
        <dbReference type="ARBA" id="ARBA00022741"/>
    </source>
</evidence>
<feature type="domain" description="WHEP-TRS" evidence="7">
    <location>
        <begin position="14"/>
        <end position="70"/>
    </location>
</feature>
<dbReference type="GO" id="GO:0006412">
    <property type="term" value="P:translation"/>
    <property type="evidence" value="ECO:0007669"/>
    <property type="project" value="UniProtKB-KW"/>
</dbReference>
<evidence type="ECO:0000256" key="3">
    <source>
        <dbReference type="ARBA" id="ARBA00022840"/>
    </source>
</evidence>
<evidence type="ECO:0000313" key="9">
    <source>
        <dbReference type="Proteomes" id="UP001529510"/>
    </source>
</evidence>
<proteinExistence type="predicted"/>
<dbReference type="GO" id="GO:0005524">
    <property type="term" value="F:ATP binding"/>
    <property type="evidence" value="ECO:0007669"/>
    <property type="project" value="UniProtKB-KW"/>
</dbReference>